<keyword evidence="1" id="KW-0808">Transferase</keyword>
<dbReference type="InterPro" id="IPR027417">
    <property type="entry name" value="P-loop_NTPase"/>
</dbReference>
<dbReference type="EMBL" id="DWWB01000036">
    <property type="protein sequence ID" value="HJC66461.1"/>
    <property type="molecule type" value="Genomic_DNA"/>
</dbReference>
<comment type="caution">
    <text evidence="1">The sequence shown here is derived from an EMBL/GenBank/DDBJ whole genome shotgun (WGS) entry which is preliminary data.</text>
</comment>
<organism evidence="1 2">
    <name type="scientific">Candidatus Enterocloster excrementigallinarum</name>
    <dbReference type="NCBI Taxonomy" id="2838558"/>
    <lineage>
        <taxon>Bacteria</taxon>
        <taxon>Bacillati</taxon>
        <taxon>Bacillota</taxon>
        <taxon>Clostridia</taxon>
        <taxon>Lachnospirales</taxon>
        <taxon>Lachnospiraceae</taxon>
        <taxon>Enterocloster</taxon>
    </lineage>
</organism>
<proteinExistence type="predicted"/>
<dbReference type="GO" id="GO:0016301">
    <property type="term" value="F:kinase activity"/>
    <property type="evidence" value="ECO:0007669"/>
    <property type="project" value="UniProtKB-KW"/>
</dbReference>
<name>A0A9D2TET6_9FIRM</name>
<sequence length="216" mass="24901">MKTYAITIARGFGSGGREIASRLADELGIHSYENRILTLAAQYSGRDEQDFVEVDERLRGTYLTSQLRRLQKRLVPVPQKKAFSSDDRLFEFQTKIIRELVMAESCIIVGKCADYVLKDFDNVLSVYIEAPRSFCLQRVMKRMGVSEPEAHEMIHNTDKYRAEYYRYYTRGNYWTNPVNYDLTLNNGRLGDDRSIEIIKSALRVKCPWAFAGGLEG</sequence>
<dbReference type="Proteomes" id="UP000823863">
    <property type="component" value="Unassembled WGS sequence"/>
</dbReference>
<protein>
    <submittedName>
        <fullName evidence="1">Cytidylate kinase-like family protein</fullName>
    </submittedName>
</protein>
<keyword evidence="1" id="KW-0418">Kinase</keyword>
<dbReference type="Gene3D" id="3.40.50.300">
    <property type="entry name" value="P-loop containing nucleotide triphosphate hydrolases"/>
    <property type="match status" value="1"/>
</dbReference>
<dbReference type="SUPFAM" id="SSF52540">
    <property type="entry name" value="P-loop containing nucleoside triphosphate hydrolases"/>
    <property type="match status" value="1"/>
</dbReference>
<gene>
    <name evidence="1" type="ORF">H9931_07055</name>
</gene>
<reference evidence="1" key="2">
    <citation type="submission" date="2021-04" db="EMBL/GenBank/DDBJ databases">
        <authorList>
            <person name="Gilroy R."/>
        </authorList>
    </citation>
    <scope>NUCLEOTIDE SEQUENCE</scope>
    <source>
        <strain evidence="1">CHK198-12963</strain>
    </source>
</reference>
<evidence type="ECO:0000313" key="2">
    <source>
        <dbReference type="Proteomes" id="UP000823863"/>
    </source>
</evidence>
<evidence type="ECO:0000313" key="1">
    <source>
        <dbReference type="EMBL" id="HJC66461.1"/>
    </source>
</evidence>
<dbReference type="Pfam" id="PF13189">
    <property type="entry name" value="Cytidylate_kin2"/>
    <property type="match status" value="1"/>
</dbReference>
<dbReference type="AlphaFoldDB" id="A0A9D2TET6"/>
<reference evidence="1" key="1">
    <citation type="journal article" date="2021" name="PeerJ">
        <title>Extensive microbial diversity within the chicken gut microbiome revealed by metagenomics and culture.</title>
        <authorList>
            <person name="Gilroy R."/>
            <person name="Ravi A."/>
            <person name="Getino M."/>
            <person name="Pursley I."/>
            <person name="Horton D.L."/>
            <person name="Alikhan N.F."/>
            <person name="Baker D."/>
            <person name="Gharbi K."/>
            <person name="Hall N."/>
            <person name="Watson M."/>
            <person name="Adriaenssens E.M."/>
            <person name="Foster-Nyarko E."/>
            <person name="Jarju S."/>
            <person name="Secka A."/>
            <person name="Antonio M."/>
            <person name="Oren A."/>
            <person name="Chaudhuri R.R."/>
            <person name="La Ragione R."/>
            <person name="Hildebrand F."/>
            <person name="Pallen M.J."/>
        </authorList>
    </citation>
    <scope>NUCLEOTIDE SEQUENCE</scope>
    <source>
        <strain evidence="1">CHK198-12963</strain>
    </source>
</reference>
<accession>A0A9D2TET6</accession>